<dbReference type="HAMAP" id="MF_00098">
    <property type="entry name" value="Met_tRNA_synth_type1"/>
    <property type="match status" value="1"/>
</dbReference>
<dbReference type="Gene3D" id="2.20.28.20">
    <property type="entry name" value="Methionyl-tRNA synthetase, Zn-domain"/>
    <property type="match status" value="1"/>
</dbReference>
<accession>F5YLZ7</accession>
<keyword evidence="9 14" id="KW-0067">ATP-binding</keyword>
<feature type="region of interest" description="Disordered" evidence="15">
    <location>
        <begin position="628"/>
        <end position="653"/>
    </location>
</feature>
<keyword evidence="8 14" id="KW-0862">Zinc</keyword>
<dbReference type="GO" id="GO:0004825">
    <property type="term" value="F:methionine-tRNA ligase activity"/>
    <property type="evidence" value="ECO:0007669"/>
    <property type="project" value="UniProtKB-UniRule"/>
</dbReference>
<feature type="binding site" evidence="14">
    <location>
        <position position="161"/>
    </location>
    <ligand>
        <name>Zn(2+)</name>
        <dbReference type="ChEBI" id="CHEBI:29105"/>
    </ligand>
</feature>
<evidence type="ECO:0000256" key="11">
    <source>
        <dbReference type="ARBA" id="ARBA00022917"/>
    </source>
</evidence>
<keyword evidence="4 14" id="KW-0963">Cytoplasm</keyword>
<feature type="short sequence motif" description="'HIGH' region" evidence="14">
    <location>
        <begin position="14"/>
        <end position="24"/>
    </location>
</feature>
<dbReference type="FunFam" id="2.20.28.20:FF:000001">
    <property type="entry name" value="Methionine--tRNA ligase"/>
    <property type="match status" value="1"/>
</dbReference>
<dbReference type="InterPro" id="IPR001412">
    <property type="entry name" value="aa-tRNA-synth_I_CS"/>
</dbReference>
<comment type="catalytic activity">
    <reaction evidence="13 14">
        <text>tRNA(Met) + L-methionine + ATP = L-methionyl-tRNA(Met) + AMP + diphosphate</text>
        <dbReference type="Rhea" id="RHEA:13481"/>
        <dbReference type="Rhea" id="RHEA-COMP:9667"/>
        <dbReference type="Rhea" id="RHEA-COMP:9698"/>
        <dbReference type="ChEBI" id="CHEBI:30616"/>
        <dbReference type="ChEBI" id="CHEBI:33019"/>
        <dbReference type="ChEBI" id="CHEBI:57844"/>
        <dbReference type="ChEBI" id="CHEBI:78442"/>
        <dbReference type="ChEBI" id="CHEBI:78530"/>
        <dbReference type="ChEBI" id="CHEBI:456215"/>
        <dbReference type="EC" id="6.1.1.10"/>
    </reaction>
</comment>
<dbReference type="EMBL" id="CP001843">
    <property type="protein sequence ID" value="AEF84202.1"/>
    <property type="molecule type" value="Genomic_DNA"/>
</dbReference>
<dbReference type="CDD" id="cd00814">
    <property type="entry name" value="MetRS_core"/>
    <property type="match status" value="1"/>
</dbReference>
<dbReference type="InterPro" id="IPR041872">
    <property type="entry name" value="Anticodon_Met"/>
</dbReference>
<dbReference type="SUPFAM" id="SSF50249">
    <property type="entry name" value="Nucleic acid-binding proteins"/>
    <property type="match status" value="1"/>
</dbReference>
<dbReference type="InterPro" id="IPR029038">
    <property type="entry name" value="MetRS_Zn"/>
</dbReference>
<protein>
    <recommendedName>
        <fullName evidence="14">Methionine--tRNA ligase</fullName>
        <ecNumber evidence="14">6.1.1.10</ecNumber>
    </recommendedName>
    <alternativeName>
        <fullName evidence="14">Methionyl-tRNA synthetase</fullName>
        <shortName evidence="14">MetRS</shortName>
    </alternativeName>
</protein>
<dbReference type="GO" id="GO:0017101">
    <property type="term" value="C:aminoacyl-tRNA synthetase multienzyme complex"/>
    <property type="evidence" value="ECO:0007669"/>
    <property type="project" value="TreeGrafter"/>
</dbReference>
<evidence type="ECO:0000259" key="16">
    <source>
        <dbReference type="PROSITE" id="PS50886"/>
    </source>
</evidence>
<dbReference type="GO" id="GO:0006431">
    <property type="term" value="P:methionyl-tRNA aminoacylation"/>
    <property type="evidence" value="ECO:0007669"/>
    <property type="project" value="UniProtKB-UniRule"/>
</dbReference>
<evidence type="ECO:0000313" key="18">
    <source>
        <dbReference type="Proteomes" id="UP000009223"/>
    </source>
</evidence>
<dbReference type="HOGENOM" id="CLU_009710_1_1_12"/>
<reference evidence="17 18" key="2">
    <citation type="journal article" date="2011" name="ISME J.">
        <title>RNA-seq reveals cooperative metabolic interactions between two termite-gut spirochete species in co-culture.</title>
        <authorList>
            <person name="Rosenthal A.Z."/>
            <person name="Matson E.G."/>
            <person name="Eldar A."/>
            <person name="Leadbetter J.R."/>
        </authorList>
    </citation>
    <scope>NUCLEOTIDE SEQUENCE [LARGE SCALE GENOMIC DNA]</scope>
    <source>
        <strain evidence="18">ATCC BAA-887 / DSM 12427 / ZAS-2</strain>
    </source>
</reference>
<keyword evidence="10 14" id="KW-0694">RNA-binding</keyword>
<evidence type="ECO:0000256" key="14">
    <source>
        <dbReference type="HAMAP-Rule" id="MF_00098"/>
    </source>
</evidence>
<dbReference type="GO" id="GO:0000049">
    <property type="term" value="F:tRNA binding"/>
    <property type="evidence" value="ECO:0007669"/>
    <property type="project" value="UniProtKB-UniRule"/>
</dbReference>
<dbReference type="GO" id="GO:0046872">
    <property type="term" value="F:metal ion binding"/>
    <property type="evidence" value="ECO:0007669"/>
    <property type="project" value="UniProtKB-KW"/>
</dbReference>
<dbReference type="AlphaFoldDB" id="F5YLZ7"/>
<dbReference type="Gene3D" id="1.10.730.10">
    <property type="entry name" value="Isoleucyl-tRNA Synthetase, Domain 1"/>
    <property type="match status" value="1"/>
</dbReference>
<evidence type="ECO:0000256" key="12">
    <source>
        <dbReference type="ARBA" id="ARBA00023146"/>
    </source>
</evidence>
<sequence length="827" mass="92178">MTLMKRRLITSALPYVNNVPHLGNLIQVLSADAFARFCRLRGYDTLYICGTDEYGTATETRAAEEGIGPQELCDRYYTIHAEIYRWFNIGFDKFGRTSTPIQTEVTQDIFKKLDANGFITEHTIEQLHCSHCDRFLADRYVRGTCPHCGYADARGDQCESCGKLLDPTELKEPRCASCGSTPALKSTKHLYLDLPKLRDKFDPWIQEASVKGFWSKNAVQMTQAWLRDGLRERAITRDLKWGIPVPKEGYENKVFYVWFDACIGYISITGNLGAETAKGLKTQSWHAFLDDWWKNPDEVELFQFIGKDNIPFHTVIFPSSLLGSGDNWTMLHHMSSTEYLNYESGKFSKTRGVGVFGTDVMETGIAADIWRFYIFYNRPEKADALFTWKDFQEKVNGELIGNLGNLVNRTLSFVTRYYDGKIPGTGILAPGGILLPENTGLWETVRDFEADIAEKLERSDLRDAFRAIFELSSFANKTFQDGEPWRTRKDDPPAAEALIRDLCHVVRDIAVMIEPYMPQAAEKIASFFGLSIGKKKEGIKLPGLRIAGHNIPEIKIAAIDKVITWDDIGRDKGLHEVVKSEVLFTKLEDEQIAELRERYSGSQKERADRDAADKTAVAQTAAGDAAANKAVASQGSGQAGAPKPAAPAKPESAPIPEAELPAAFALTLDLRVAEIVKIERHPKADKLYIETLNITNTEGVLEERIIVSGLVPFYKEEELLHKRIIVAYNLKAAKLRGVESRGMLLAASDRDAEGNERVEVLDAGELPTGTRVGIEGQELRDAGEISIDTFFTIPILVKDHQVTVGGKALNAGGIPLKTKIISTGEVH</sequence>
<feature type="binding site" evidence="14">
    <location>
        <position position="145"/>
    </location>
    <ligand>
        <name>Zn(2+)</name>
        <dbReference type="ChEBI" id="CHEBI:29105"/>
    </ligand>
</feature>
<comment type="similarity">
    <text evidence="3 14">Belongs to the class-I aminoacyl-tRNA synthetase family. MetG type 1 subfamily.</text>
</comment>
<dbReference type="PROSITE" id="PS00178">
    <property type="entry name" value="AA_TRNA_LIGASE_I"/>
    <property type="match status" value="1"/>
</dbReference>
<dbReference type="InterPro" id="IPR014729">
    <property type="entry name" value="Rossmann-like_a/b/a_fold"/>
</dbReference>
<comment type="cofactor">
    <cofactor evidence="14">
        <name>Zn(2+)</name>
        <dbReference type="ChEBI" id="CHEBI:29105"/>
    </cofactor>
    <text evidence="14">Binds 1 zinc ion per subunit.</text>
</comment>
<dbReference type="Gene3D" id="3.40.50.620">
    <property type="entry name" value="HUPs"/>
    <property type="match status" value="1"/>
</dbReference>
<comment type="function">
    <text evidence="1 14">Is required not only for elongation of protein synthesis but also for the initiation of all mRNA translation through initiator tRNA(fMet) aminoacylation.</text>
</comment>
<dbReference type="PANTHER" id="PTHR45765:SF1">
    <property type="entry name" value="METHIONINE--TRNA LIGASE, CYTOPLASMIC"/>
    <property type="match status" value="1"/>
</dbReference>
<dbReference type="SUPFAM" id="SSF47323">
    <property type="entry name" value="Anticodon-binding domain of a subclass of class I aminoacyl-tRNA synthetases"/>
    <property type="match status" value="1"/>
</dbReference>
<dbReference type="Pfam" id="PF09334">
    <property type="entry name" value="tRNA-synt_1g"/>
    <property type="match status" value="1"/>
</dbReference>
<evidence type="ECO:0000256" key="10">
    <source>
        <dbReference type="ARBA" id="ARBA00022884"/>
    </source>
</evidence>
<evidence type="ECO:0000256" key="9">
    <source>
        <dbReference type="ARBA" id="ARBA00022840"/>
    </source>
</evidence>
<feature type="binding site" evidence="14">
    <location>
        <position position="158"/>
    </location>
    <ligand>
        <name>Zn(2+)</name>
        <dbReference type="ChEBI" id="CHEBI:29105"/>
    </ligand>
</feature>
<keyword evidence="11 14" id="KW-0648">Protein biosynthesis</keyword>
<dbReference type="Gene3D" id="2.40.50.140">
    <property type="entry name" value="Nucleic acid-binding proteins"/>
    <property type="match status" value="1"/>
</dbReference>
<evidence type="ECO:0000256" key="1">
    <source>
        <dbReference type="ARBA" id="ARBA00003314"/>
    </source>
</evidence>
<dbReference type="InterPro" id="IPR015413">
    <property type="entry name" value="Methionyl/Leucyl_tRNA_Synth"/>
</dbReference>
<dbReference type="KEGG" id="tpi:TREPR_1795"/>
<evidence type="ECO:0000256" key="5">
    <source>
        <dbReference type="ARBA" id="ARBA00022555"/>
    </source>
</evidence>
<feature type="binding site" evidence="14">
    <location>
        <position position="148"/>
    </location>
    <ligand>
        <name>Zn(2+)</name>
        <dbReference type="ChEBI" id="CHEBI:29105"/>
    </ligand>
</feature>
<comment type="subunit">
    <text evidence="14">Homodimer.</text>
</comment>
<keyword evidence="6 14" id="KW-0436">Ligase</keyword>
<organism evidence="17 18">
    <name type="scientific">Treponema primitia (strain ATCC BAA-887 / DSM 12427 / ZAS-2)</name>
    <dbReference type="NCBI Taxonomy" id="545694"/>
    <lineage>
        <taxon>Bacteria</taxon>
        <taxon>Pseudomonadati</taxon>
        <taxon>Spirochaetota</taxon>
        <taxon>Spirochaetia</taxon>
        <taxon>Spirochaetales</taxon>
        <taxon>Treponemataceae</taxon>
        <taxon>Treponema</taxon>
    </lineage>
</organism>
<dbReference type="eggNOG" id="COG0143">
    <property type="taxonomic scope" value="Bacteria"/>
</dbReference>
<feature type="short sequence motif" description="'KMSKS' region" evidence="14">
    <location>
        <begin position="346"/>
        <end position="350"/>
    </location>
</feature>
<dbReference type="NCBIfam" id="TIGR00398">
    <property type="entry name" value="metG"/>
    <property type="match status" value="1"/>
</dbReference>
<dbReference type="GO" id="GO:0005524">
    <property type="term" value="F:ATP binding"/>
    <property type="evidence" value="ECO:0007669"/>
    <property type="project" value="UniProtKB-UniRule"/>
</dbReference>
<evidence type="ECO:0000313" key="17">
    <source>
        <dbReference type="EMBL" id="AEF84202.1"/>
    </source>
</evidence>
<keyword evidence="14" id="KW-0479">Metal-binding</keyword>
<dbReference type="InterPro" id="IPR033911">
    <property type="entry name" value="MetRS_core"/>
</dbReference>
<keyword evidence="7 14" id="KW-0547">Nucleotide-binding</keyword>
<evidence type="ECO:0000256" key="7">
    <source>
        <dbReference type="ARBA" id="ARBA00022741"/>
    </source>
</evidence>
<dbReference type="InterPro" id="IPR023458">
    <property type="entry name" value="Met-tRNA_ligase_1"/>
</dbReference>
<keyword evidence="5 14" id="KW-0820">tRNA-binding</keyword>
<feature type="binding site" evidence="14">
    <location>
        <position position="349"/>
    </location>
    <ligand>
        <name>ATP</name>
        <dbReference type="ChEBI" id="CHEBI:30616"/>
    </ligand>
</feature>
<dbReference type="InterPro" id="IPR014758">
    <property type="entry name" value="Met-tRNA_synth"/>
</dbReference>
<dbReference type="Proteomes" id="UP000009223">
    <property type="component" value="Chromosome"/>
</dbReference>
<evidence type="ECO:0000256" key="4">
    <source>
        <dbReference type="ARBA" id="ARBA00022490"/>
    </source>
</evidence>
<keyword evidence="12 14" id="KW-0030">Aminoacyl-tRNA synthetase</keyword>
<name>F5YLZ7_TREPZ</name>
<evidence type="ECO:0000256" key="15">
    <source>
        <dbReference type="SAM" id="MobiDB-lite"/>
    </source>
</evidence>
<dbReference type="PROSITE" id="PS50886">
    <property type="entry name" value="TRBD"/>
    <property type="match status" value="1"/>
</dbReference>
<evidence type="ECO:0000256" key="6">
    <source>
        <dbReference type="ARBA" id="ARBA00022598"/>
    </source>
</evidence>
<reference evidence="18" key="1">
    <citation type="submission" date="2009-12" db="EMBL/GenBank/DDBJ databases">
        <title>Complete sequence of Treponema primitia strain ZAS-2.</title>
        <authorList>
            <person name="Tetu S.G."/>
            <person name="Matson E."/>
            <person name="Ren Q."/>
            <person name="Seshadri R."/>
            <person name="Elbourne L."/>
            <person name="Hassan K.A."/>
            <person name="Durkin A."/>
            <person name="Radune D."/>
            <person name="Mohamoud Y."/>
            <person name="Shay R."/>
            <person name="Jin S."/>
            <person name="Zhang X."/>
            <person name="Lucey K."/>
            <person name="Ballor N.R."/>
            <person name="Ottesen E."/>
            <person name="Rosenthal R."/>
            <person name="Allen A."/>
            <person name="Leadbetter J.R."/>
            <person name="Paulsen I.T."/>
        </authorList>
    </citation>
    <scope>NUCLEOTIDE SEQUENCE [LARGE SCALE GENOMIC DNA]</scope>
    <source>
        <strain evidence="18">ATCC BAA-887 / DSM 12427 / ZAS-2</strain>
    </source>
</reference>
<dbReference type="Pfam" id="PF01588">
    <property type="entry name" value="tRNA_bind"/>
    <property type="match status" value="1"/>
</dbReference>
<dbReference type="Pfam" id="PF19303">
    <property type="entry name" value="Anticodon_3"/>
    <property type="match status" value="1"/>
</dbReference>
<dbReference type="CDD" id="cd02153">
    <property type="entry name" value="tRNA_bindingDomain"/>
    <property type="match status" value="1"/>
</dbReference>
<gene>
    <name evidence="14" type="primary">metG</name>
    <name evidence="17" type="ordered locus">TREPR_1795</name>
</gene>
<proteinExistence type="inferred from homology"/>
<dbReference type="STRING" id="545694.TREPR_1795"/>
<comment type="subcellular location">
    <subcellularLocation>
        <location evidence="2 14">Cytoplasm</location>
    </subcellularLocation>
</comment>
<dbReference type="PRINTS" id="PR01041">
    <property type="entry name" value="TRNASYNTHMET"/>
</dbReference>
<dbReference type="SUPFAM" id="SSF52374">
    <property type="entry name" value="Nucleotidylyl transferase"/>
    <property type="match status" value="1"/>
</dbReference>
<dbReference type="EC" id="6.1.1.10" evidence="14"/>
<evidence type="ECO:0000256" key="2">
    <source>
        <dbReference type="ARBA" id="ARBA00004496"/>
    </source>
</evidence>
<dbReference type="CDD" id="cd07957">
    <property type="entry name" value="Anticodon_Ia_Met"/>
    <property type="match status" value="1"/>
</dbReference>
<dbReference type="SUPFAM" id="SSF57770">
    <property type="entry name" value="Methionyl-tRNA synthetase (MetRS), Zn-domain"/>
    <property type="match status" value="1"/>
</dbReference>
<feature type="domain" description="TRNA-binding" evidence="16">
    <location>
        <begin position="664"/>
        <end position="773"/>
    </location>
</feature>
<dbReference type="InterPro" id="IPR012340">
    <property type="entry name" value="NA-bd_OB-fold"/>
</dbReference>
<evidence type="ECO:0000256" key="3">
    <source>
        <dbReference type="ARBA" id="ARBA00008258"/>
    </source>
</evidence>
<keyword evidence="18" id="KW-1185">Reference proteome</keyword>
<dbReference type="PANTHER" id="PTHR45765">
    <property type="entry name" value="METHIONINE--TRNA LIGASE"/>
    <property type="match status" value="1"/>
</dbReference>
<dbReference type="InterPro" id="IPR002547">
    <property type="entry name" value="tRNA-bd_dom"/>
</dbReference>
<dbReference type="GO" id="GO:0005829">
    <property type="term" value="C:cytosol"/>
    <property type="evidence" value="ECO:0007669"/>
    <property type="project" value="TreeGrafter"/>
</dbReference>
<dbReference type="NCBIfam" id="NF001100">
    <property type="entry name" value="PRK00133.1"/>
    <property type="match status" value="1"/>
</dbReference>
<dbReference type="InterPro" id="IPR009080">
    <property type="entry name" value="tRNAsynth_Ia_anticodon-bd"/>
</dbReference>
<evidence type="ECO:0000256" key="8">
    <source>
        <dbReference type="ARBA" id="ARBA00022833"/>
    </source>
</evidence>
<evidence type="ECO:0000256" key="13">
    <source>
        <dbReference type="ARBA" id="ARBA00047364"/>
    </source>
</evidence>